<evidence type="ECO:0000313" key="3">
    <source>
        <dbReference type="Proteomes" id="UP000027073"/>
    </source>
</evidence>
<dbReference type="PANTHER" id="PTHR43798">
    <property type="entry name" value="MONOACYLGLYCEROL LIPASE"/>
    <property type="match status" value="1"/>
</dbReference>
<dbReference type="Pfam" id="PF12697">
    <property type="entry name" value="Abhydrolase_6"/>
    <property type="match status" value="1"/>
</dbReference>
<dbReference type="SUPFAM" id="SSF53474">
    <property type="entry name" value="alpha/beta-Hydrolases"/>
    <property type="match status" value="1"/>
</dbReference>
<feature type="domain" description="AB hydrolase-1" evidence="1">
    <location>
        <begin position="73"/>
        <end position="353"/>
    </location>
</feature>
<dbReference type="GO" id="GO:0047372">
    <property type="term" value="F:monoacylglycerol lipase activity"/>
    <property type="evidence" value="ECO:0007669"/>
    <property type="project" value="TreeGrafter"/>
</dbReference>
<gene>
    <name evidence="2" type="ORF">PLEOSDRAFT_1102166</name>
</gene>
<dbReference type="GO" id="GO:0016020">
    <property type="term" value="C:membrane"/>
    <property type="evidence" value="ECO:0007669"/>
    <property type="project" value="TreeGrafter"/>
</dbReference>
<reference evidence="3" key="1">
    <citation type="journal article" date="2014" name="Proc. Natl. Acad. Sci. U.S.A.">
        <title>Extensive sampling of basidiomycete genomes demonstrates inadequacy of the white-rot/brown-rot paradigm for wood decay fungi.</title>
        <authorList>
            <person name="Riley R."/>
            <person name="Salamov A.A."/>
            <person name="Brown D.W."/>
            <person name="Nagy L.G."/>
            <person name="Floudas D."/>
            <person name="Held B.W."/>
            <person name="Levasseur A."/>
            <person name="Lombard V."/>
            <person name="Morin E."/>
            <person name="Otillar R."/>
            <person name="Lindquist E.A."/>
            <person name="Sun H."/>
            <person name="LaButti K.M."/>
            <person name="Schmutz J."/>
            <person name="Jabbour D."/>
            <person name="Luo H."/>
            <person name="Baker S.E."/>
            <person name="Pisabarro A.G."/>
            <person name="Walton J.D."/>
            <person name="Blanchette R.A."/>
            <person name="Henrissat B."/>
            <person name="Martin F."/>
            <person name="Cullen D."/>
            <person name="Hibbett D.S."/>
            <person name="Grigoriev I.V."/>
        </authorList>
    </citation>
    <scope>NUCLEOTIDE SEQUENCE [LARGE SCALE GENOMIC DNA]</scope>
    <source>
        <strain evidence="3">PC15</strain>
    </source>
</reference>
<accession>A0A067NVZ9</accession>
<dbReference type="InterPro" id="IPR029058">
    <property type="entry name" value="AB_hydrolase_fold"/>
</dbReference>
<dbReference type="Gene3D" id="3.40.50.1820">
    <property type="entry name" value="alpha/beta hydrolase"/>
    <property type="match status" value="1"/>
</dbReference>
<name>A0A067NVZ9_PLEO1</name>
<protein>
    <recommendedName>
        <fullName evidence="1">AB hydrolase-1 domain-containing protein</fullName>
    </recommendedName>
</protein>
<dbReference type="InParanoid" id="A0A067NVZ9"/>
<dbReference type="VEuPathDB" id="FungiDB:PLEOSDRAFT_1102166"/>
<dbReference type="Proteomes" id="UP000027073">
    <property type="component" value="Unassembled WGS sequence"/>
</dbReference>
<organism evidence="2 3">
    <name type="scientific">Pleurotus ostreatus (strain PC15)</name>
    <name type="common">Oyster mushroom</name>
    <dbReference type="NCBI Taxonomy" id="1137138"/>
    <lineage>
        <taxon>Eukaryota</taxon>
        <taxon>Fungi</taxon>
        <taxon>Dikarya</taxon>
        <taxon>Basidiomycota</taxon>
        <taxon>Agaricomycotina</taxon>
        <taxon>Agaricomycetes</taxon>
        <taxon>Agaricomycetidae</taxon>
        <taxon>Agaricales</taxon>
        <taxon>Pleurotineae</taxon>
        <taxon>Pleurotaceae</taxon>
        <taxon>Pleurotus</taxon>
    </lineage>
</organism>
<sequence>MSNANVEVKTFVLDGPVAQGHSEAAFPPLKMVAKRYRWNPSSSQSKVADYLSGVSGRGTDNLPSDDHKSGLTLLFAHGVGAHKEQWEPTILSVFQRSSLSTVAKARLREAWAFDWQNHGDAAVLNRDALQRRPSPGVSVYEWAKAMSAFMKSDHMKGHKIIPIGHSGGAGAVMLTLKDFPLWASPQVAYILVEPTIMSEAQWQALIDDRMEKMQFSIRMTMKRRTLWPNREDAFAWFRRRYPGTTWDDRVLRAFVDHGMEETPEGIRLKCEKDQEASSYPDVEGHFEASKIVTAVCHTIPIHYIWAKDPTYLPLDVRASLSDAAYGRTARSIKLIEGAGHMVVQEKPDLVAKAICDVLADTAMMTTDQIQARL</sequence>
<dbReference type="PANTHER" id="PTHR43798:SF5">
    <property type="entry name" value="MONOACYLGLYCEROL LIPASE ABHD6"/>
    <property type="match status" value="1"/>
</dbReference>
<dbReference type="AlphaFoldDB" id="A0A067NVZ9"/>
<dbReference type="GO" id="GO:0046464">
    <property type="term" value="P:acylglycerol catabolic process"/>
    <property type="evidence" value="ECO:0007669"/>
    <property type="project" value="TreeGrafter"/>
</dbReference>
<dbReference type="EMBL" id="KL198006">
    <property type="protein sequence ID" value="KDQ31185.1"/>
    <property type="molecule type" value="Genomic_DNA"/>
</dbReference>
<evidence type="ECO:0000313" key="2">
    <source>
        <dbReference type="EMBL" id="KDQ31185.1"/>
    </source>
</evidence>
<evidence type="ECO:0000259" key="1">
    <source>
        <dbReference type="Pfam" id="PF12697"/>
    </source>
</evidence>
<dbReference type="HOGENOM" id="CLU_032490_0_0_1"/>
<proteinExistence type="predicted"/>
<dbReference type="OrthoDB" id="94039at2759"/>
<dbReference type="InterPro" id="IPR050266">
    <property type="entry name" value="AB_hydrolase_sf"/>
</dbReference>
<dbReference type="InterPro" id="IPR000073">
    <property type="entry name" value="AB_hydrolase_1"/>
</dbReference>